<keyword evidence="2" id="KW-1185">Reference proteome</keyword>
<organism evidence="1 2">
    <name type="scientific">Stephania cephalantha</name>
    <dbReference type="NCBI Taxonomy" id="152367"/>
    <lineage>
        <taxon>Eukaryota</taxon>
        <taxon>Viridiplantae</taxon>
        <taxon>Streptophyta</taxon>
        <taxon>Embryophyta</taxon>
        <taxon>Tracheophyta</taxon>
        <taxon>Spermatophyta</taxon>
        <taxon>Magnoliopsida</taxon>
        <taxon>Ranunculales</taxon>
        <taxon>Menispermaceae</taxon>
        <taxon>Menispermoideae</taxon>
        <taxon>Cissampelideae</taxon>
        <taxon>Stephania</taxon>
    </lineage>
</organism>
<name>A0AAP0I206_9MAGN</name>
<gene>
    <name evidence="1" type="ORF">Scep_022129</name>
</gene>
<reference evidence="1 2" key="1">
    <citation type="submission" date="2024-01" db="EMBL/GenBank/DDBJ databases">
        <title>Genome assemblies of Stephania.</title>
        <authorList>
            <person name="Yang L."/>
        </authorList>
    </citation>
    <scope>NUCLEOTIDE SEQUENCE [LARGE SCALE GENOMIC DNA]</scope>
    <source>
        <strain evidence="1">JXDWG</strain>
        <tissue evidence="1">Leaf</tissue>
    </source>
</reference>
<sequence length="64" mass="7209">MNVAKMRMLRWMCGKTHKDRIRNIKIQRQVGVAPIGTKIREGGCGGLVTCKDSLQMPPLENLTQ</sequence>
<protein>
    <submittedName>
        <fullName evidence="1">Uncharacterized protein</fullName>
    </submittedName>
</protein>
<comment type="caution">
    <text evidence="1">The sequence shown here is derived from an EMBL/GenBank/DDBJ whole genome shotgun (WGS) entry which is preliminary data.</text>
</comment>
<dbReference type="Proteomes" id="UP001419268">
    <property type="component" value="Unassembled WGS sequence"/>
</dbReference>
<proteinExistence type="predicted"/>
<dbReference type="EMBL" id="JBBNAG010000009">
    <property type="protein sequence ID" value="KAK9105285.1"/>
    <property type="molecule type" value="Genomic_DNA"/>
</dbReference>
<dbReference type="AlphaFoldDB" id="A0AAP0I206"/>
<accession>A0AAP0I206</accession>
<evidence type="ECO:0000313" key="2">
    <source>
        <dbReference type="Proteomes" id="UP001419268"/>
    </source>
</evidence>
<evidence type="ECO:0000313" key="1">
    <source>
        <dbReference type="EMBL" id="KAK9105285.1"/>
    </source>
</evidence>